<organism evidence="1 2">
    <name type="scientific">Hevea brasiliensis</name>
    <name type="common">Para rubber tree</name>
    <name type="synonym">Siphonia brasiliensis</name>
    <dbReference type="NCBI Taxonomy" id="3981"/>
    <lineage>
        <taxon>Eukaryota</taxon>
        <taxon>Viridiplantae</taxon>
        <taxon>Streptophyta</taxon>
        <taxon>Embryophyta</taxon>
        <taxon>Tracheophyta</taxon>
        <taxon>Spermatophyta</taxon>
        <taxon>Magnoliopsida</taxon>
        <taxon>eudicotyledons</taxon>
        <taxon>Gunneridae</taxon>
        <taxon>Pentapetalae</taxon>
        <taxon>rosids</taxon>
        <taxon>fabids</taxon>
        <taxon>Malpighiales</taxon>
        <taxon>Euphorbiaceae</taxon>
        <taxon>Crotonoideae</taxon>
        <taxon>Micrandreae</taxon>
        <taxon>Hevea</taxon>
    </lineage>
</organism>
<evidence type="ECO:0000313" key="1">
    <source>
        <dbReference type="EMBL" id="KAF2306454.1"/>
    </source>
</evidence>
<gene>
    <name evidence="1" type="ORF">GH714_018254</name>
</gene>
<dbReference type="Proteomes" id="UP000467840">
    <property type="component" value="Chromosome 9"/>
</dbReference>
<protein>
    <submittedName>
        <fullName evidence="1">Uncharacterized protein</fullName>
    </submittedName>
</protein>
<sequence>MSENVNSDDSLLIETANSHSISMENMVDGGDVVGTSREEMGQENISLKTCLTTQNSQVEALNNDLKTSEATINKL</sequence>
<comment type="caution">
    <text evidence="1">The sequence shown here is derived from an EMBL/GenBank/DDBJ whole genome shotgun (WGS) entry which is preliminary data.</text>
</comment>
<dbReference type="EMBL" id="JAAGAX010000008">
    <property type="protein sequence ID" value="KAF2306454.1"/>
    <property type="molecule type" value="Genomic_DNA"/>
</dbReference>
<keyword evidence="2" id="KW-1185">Reference proteome</keyword>
<proteinExistence type="predicted"/>
<accession>A0A6A6LZJ6</accession>
<dbReference type="AlphaFoldDB" id="A0A6A6LZJ6"/>
<reference evidence="1 2" key="1">
    <citation type="journal article" date="2020" name="Mol. Plant">
        <title>The Chromosome-Based Rubber Tree Genome Provides New Insights into Spurge Genome Evolution and Rubber Biosynthesis.</title>
        <authorList>
            <person name="Liu J."/>
            <person name="Shi C."/>
            <person name="Shi C.C."/>
            <person name="Li W."/>
            <person name="Zhang Q.J."/>
            <person name="Zhang Y."/>
            <person name="Li K."/>
            <person name="Lu H.F."/>
            <person name="Shi C."/>
            <person name="Zhu S.T."/>
            <person name="Xiao Z.Y."/>
            <person name="Nan H."/>
            <person name="Yue Y."/>
            <person name="Zhu X.G."/>
            <person name="Wu Y."/>
            <person name="Hong X.N."/>
            <person name="Fan G.Y."/>
            <person name="Tong Y."/>
            <person name="Zhang D."/>
            <person name="Mao C.L."/>
            <person name="Liu Y.L."/>
            <person name="Hao S.J."/>
            <person name="Liu W.Q."/>
            <person name="Lv M.Q."/>
            <person name="Zhang H.B."/>
            <person name="Liu Y."/>
            <person name="Hu-Tang G.R."/>
            <person name="Wang J.P."/>
            <person name="Wang J.H."/>
            <person name="Sun Y.H."/>
            <person name="Ni S.B."/>
            <person name="Chen W.B."/>
            <person name="Zhang X.C."/>
            <person name="Jiao Y.N."/>
            <person name="Eichler E.E."/>
            <person name="Li G.H."/>
            <person name="Liu X."/>
            <person name="Gao L.Z."/>
        </authorList>
    </citation>
    <scope>NUCLEOTIDE SEQUENCE [LARGE SCALE GENOMIC DNA]</scope>
    <source>
        <strain evidence="2">cv. GT1</strain>
        <tissue evidence="1">Leaf</tissue>
    </source>
</reference>
<evidence type="ECO:0000313" key="2">
    <source>
        <dbReference type="Proteomes" id="UP000467840"/>
    </source>
</evidence>
<name>A0A6A6LZJ6_HEVBR</name>